<keyword evidence="2" id="KW-1185">Reference proteome</keyword>
<comment type="caution">
    <text evidence="1">The sequence shown here is derived from an EMBL/GenBank/DDBJ whole genome shotgun (WGS) entry which is preliminary data.</text>
</comment>
<dbReference type="EMBL" id="JAZHXI010000006">
    <property type="protein sequence ID" value="KAL2070613.1"/>
    <property type="molecule type" value="Genomic_DNA"/>
</dbReference>
<accession>A0ABR4CMW3</accession>
<reference evidence="1 2" key="1">
    <citation type="journal article" date="2024" name="Commun. Biol.">
        <title>Comparative genomic analysis of thermophilic fungi reveals convergent evolutionary adaptations and gene losses.</title>
        <authorList>
            <person name="Steindorff A.S."/>
            <person name="Aguilar-Pontes M.V."/>
            <person name="Robinson A.J."/>
            <person name="Andreopoulos B."/>
            <person name="LaButti K."/>
            <person name="Kuo A."/>
            <person name="Mondo S."/>
            <person name="Riley R."/>
            <person name="Otillar R."/>
            <person name="Haridas S."/>
            <person name="Lipzen A."/>
            <person name="Grimwood J."/>
            <person name="Schmutz J."/>
            <person name="Clum A."/>
            <person name="Reid I.D."/>
            <person name="Moisan M.C."/>
            <person name="Butler G."/>
            <person name="Nguyen T.T.M."/>
            <person name="Dewar K."/>
            <person name="Conant G."/>
            <person name="Drula E."/>
            <person name="Henrissat B."/>
            <person name="Hansel C."/>
            <person name="Singer S."/>
            <person name="Hutchinson M.I."/>
            <person name="de Vries R.P."/>
            <person name="Natvig D.O."/>
            <person name="Powell A.J."/>
            <person name="Tsang A."/>
            <person name="Grigoriev I.V."/>
        </authorList>
    </citation>
    <scope>NUCLEOTIDE SEQUENCE [LARGE SCALE GENOMIC DNA]</scope>
    <source>
        <strain evidence="1 2">CBS 494.80</strain>
    </source>
</reference>
<protein>
    <submittedName>
        <fullName evidence="1">Uncharacterized protein</fullName>
    </submittedName>
</protein>
<proteinExistence type="predicted"/>
<name>A0ABR4CMW3_9HELO</name>
<dbReference type="Proteomes" id="UP001595075">
    <property type="component" value="Unassembled WGS sequence"/>
</dbReference>
<gene>
    <name evidence="1" type="ORF">VTL71DRAFT_13639</name>
</gene>
<evidence type="ECO:0000313" key="2">
    <source>
        <dbReference type="Proteomes" id="UP001595075"/>
    </source>
</evidence>
<sequence>MAPSPQVHNFFSGFRTRCLEVFCLKSSPTSKIIEISAPFDFKEGPAVHFPGYSEDDISLMREKALASTAIVEDGRFDYNTRRVVPRSRGGSFSCGLGERVVYHARKVSKSCLH</sequence>
<organism evidence="1 2">
    <name type="scientific">Oculimacula yallundae</name>
    <dbReference type="NCBI Taxonomy" id="86028"/>
    <lineage>
        <taxon>Eukaryota</taxon>
        <taxon>Fungi</taxon>
        <taxon>Dikarya</taxon>
        <taxon>Ascomycota</taxon>
        <taxon>Pezizomycotina</taxon>
        <taxon>Leotiomycetes</taxon>
        <taxon>Helotiales</taxon>
        <taxon>Ploettnerulaceae</taxon>
        <taxon>Oculimacula</taxon>
    </lineage>
</organism>
<evidence type="ECO:0000313" key="1">
    <source>
        <dbReference type="EMBL" id="KAL2070613.1"/>
    </source>
</evidence>